<dbReference type="InterPro" id="IPR014777">
    <property type="entry name" value="4pyrrole_Mease_sub1"/>
</dbReference>
<dbReference type="NCBIfam" id="TIGR00096">
    <property type="entry name" value="16S rRNA (cytidine(1402)-2'-O)-methyltransferase"/>
    <property type="match status" value="1"/>
</dbReference>
<keyword evidence="9" id="KW-1185">Reference proteome</keyword>
<keyword evidence="2 6" id="KW-0698">rRNA processing</keyword>
<dbReference type="Pfam" id="PF00590">
    <property type="entry name" value="TP_methylase"/>
    <property type="match status" value="1"/>
</dbReference>
<accession>A0A5B8U3C2</accession>
<dbReference type="Gene3D" id="3.40.1010.10">
    <property type="entry name" value="Cobalt-precorrin-4 Transmethylase, Domain 1"/>
    <property type="match status" value="1"/>
</dbReference>
<dbReference type="AlphaFoldDB" id="A0A5B8U3C2"/>
<keyword evidence="3 6" id="KW-0489">Methyltransferase</keyword>
<dbReference type="PANTHER" id="PTHR46111:SF1">
    <property type="entry name" value="RIBOSOMAL RNA SMALL SUBUNIT METHYLTRANSFERASE I"/>
    <property type="match status" value="1"/>
</dbReference>
<comment type="catalytic activity">
    <reaction evidence="6">
        <text>cytidine(1402) in 16S rRNA + S-adenosyl-L-methionine = 2'-O-methylcytidine(1402) in 16S rRNA + S-adenosyl-L-homocysteine + H(+)</text>
        <dbReference type="Rhea" id="RHEA:42924"/>
        <dbReference type="Rhea" id="RHEA-COMP:10285"/>
        <dbReference type="Rhea" id="RHEA-COMP:10286"/>
        <dbReference type="ChEBI" id="CHEBI:15378"/>
        <dbReference type="ChEBI" id="CHEBI:57856"/>
        <dbReference type="ChEBI" id="CHEBI:59789"/>
        <dbReference type="ChEBI" id="CHEBI:74495"/>
        <dbReference type="ChEBI" id="CHEBI:82748"/>
        <dbReference type="EC" id="2.1.1.198"/>
    </reaction>
</comment>
<dbReference type="EMBL" id="CP042430">
    <property type="protein sequence ID" value="QEC47480.1"/>
    <property type="molecule type" value="Genomic_DNA"/>
</dbReference>
<keyword evidence="5 6" id="KW-0949">S-adenosyl-L-methionine</keyword>
<evidence type="ECO:0000256" key="5">
    <source>
        <dbReference type="ARBA" id="ARBA00022691"/>
    </source>
</evidence>
<dbReference type="CDD" id="cd11648">
    <property type="entry name" value="RsmI"/>
    <property type="match status" value="1"/>
</dbReference>
<dbReference type="PROSITE" id="PS01296">
    <property type="entry name" value="RSMI"/>
    <property type="match status" value="1"/>
</dbReference>
<dbReference type="InterPro" id="IPR014776">
    <property type="entry name" value="4pyrrole_Mease_sub2"/>
</dbReference>
<dbReference type="GO" id="GO:0005737">
    <property type="term" value="C:cytoplasm"/>
    <property type="evidence" value="ECO:0007669"/>
    <property type="project" value="UniProtKB-SubCell"/>
</dbReference>
<dbReference type="HAMAP" id="MF_01877">
    <property type="entry name" value="16SrRNA_methyltr_I"/>
    <property type="match status" value="1"/>
</dbReference>
<dbReference type="InterPro" id="IPR000878">
    <property type="entry name" value="4pyrrol_Mease"/>
</dbReference>
<comment type="function">
    <text evidence="6">Catalyzes the 2'-O-methylation of the ribose of cytidine 1402 (C1402) in 16S rRNA.</text>
</comment>
<dbReference type="Proteomes" id="UP000321805">
    <property type="component" value="Chromosome"/>
</dbReference>
<comment type="subcellular location">
    <subcellularLocation>
        <location evidence="6">Cytoplasm</location>
    </subcellularLocation>
</comment>
<dbReference type="OrthoDB" id="9809084at2"/>
<evidence type="ECO:0000256" key="2">
    <source>
        <dbReference type="ARBA" id="ARBA00022552"/>
    </source>
</evidence>
<reference evidence="8 9" key="1">
    <citation type="journal article" date="2018" name="J. Microbiol.">
        <title>Baekduia soli gen. nov., sp. nov., a novel bacterium isolated from the soil of Baekdu Mountain and proposal of a novel family name, Baekduiaceae fam. nov.</title>
        <authorList>
            <person name="An D.S."/>
            <person name="Siddiqi M.Z."/>
            <person name="Kim K.H."/>
            <person name="Yu H.S."/>
            <person name="Im W.T."/>
        </authorList>
    </citation>
    <scope>NUCLEOTIDE SEQUENCE [LARGE SCALE GENOMIC DNA]</scope>
    <source>
        <strain evidence="8 9">BR7-21</strain>
    </source>
</reference>
<evidence type="ECO:0000256" key="3">
    <source>
        <dbReference type="ARBA" id="ARBA00022603"/>
    </source>
</evidence>
<evidence type="ECO:0000259" key="7">
    <source>
        <dbReference type="Pfam" id="PF00590"/>
    </source>
</evidence>
<dbReference type="RefSeq" id="WP_146917981.1">
    <property type="nucleotide sequence ID" value="NZ_CP042430.1"/>
</dbReference>
<dbReference type="InterPro" id="IPR008189">
    <property type="entry name" value="rRNA_ssu_MeTfrase_I"/>
</dbReference>
<sequence>MTGRLVVCPTPIGNLEDVTLRVLSALREADVIACEDTRRTRVLLDRYGVKARTVSYHEHNEASRASELVARMQEGATVALCSDAGMPLVSDPGFVLVQACVAAGVGVEVLPGPSAALAALVVSGLPAGTWRFAGFLPRKKGELVALLRGAAETLVAFESPRRVGAALAVLADVDPDRPVAVCRELTKLHEEVVRGTAGELARRYAAEEPRGEVVVVIGAAPPEAADAGPALAALVRLVEAGAKPRPAATVVSELTGVAANELYRALMAR</sequence>
<dbReference type="FunFam" id="3.40.1010.10:FF:000007">
    <property type="entry name" value="Ribosomal RNA small subunit methyltransferase I"/>
    <property type="match status" value="1"/>
</dbReference>
<dbReference type="InterPro" id="IPR035996">
    <property type="entry name" value="4pyrrol_Methylase_sf"/>
</dbReference>
<evidence type="ECO:0000256" key="6">
    <source>
        <dbReference type="HAMAP-Rule" id="MF_01877"/>
    </source>
</evidence>
<organism evidence="8 9">
    <name type="scientific">Baekduia soli</name>
    <dbReference type="NCBI Taxonomy" id="496014"/>
    <lineage>
        <taxon>Bacteria</taxon>
        <taxon>Bacillati</taxon>
        <taxon>Actinomycetota</taxon>
        <taxon>Thermoleophilia</taxon>
        <taxon>Solirubrobacterales</taxon>
        <taxon>Baekduiaceae</taxon>
        <taxon>Baekduia</taxon>
    </lineage>
</organism>
<name>A0A5B8U3C2_9ACTN</name>
<protein>
    <recommendedName>
        <fullName evidence="6">Ribosomal RNA small subunit methyltransferase I</fullName>
        <ecNumber evidence="6">2.1.1.198</ecNumber>
    </recommendedName>
    <alternativeName>
        <fullName evidence="6">16S rRNA 2'-O-ribose C1402 methyltransferase</fullName>
    </alternativeName>
    <alternativeName>
        <fullName evidence="6">rRNA (cytidine-2'-O-)-methyltransferase RsmI</fullName>
    </alternativeName>
</protein>
<dbReference type="SUPFAM" id="SSF53790">
    <property type="entry name" value="Tetrapyrrole methylase"/>
    <property type="match status" value="1"/>
</dbReference>
<dbReference type="PIRSF" id="PIRSF005917">
    <property type="entry name" value="MTase_YraL"/>
    <property type="match status" value="1"/>
</dbReference>
<dbReference type="Gene3D" id="3.30.950.10">
    <property type="entry name" value="Methyltransferase, Cobalt-precorrin-4 Transmethylase, Domain 2"/>
    <property type="match status" value="1"/>
</dbReference>
<evidence type="ECO:0000256" key="1">
    <source>
        <dbReference type="ARBA" id="ARBA00022490"/>
    </source>
</evidence>
<dbReference type="GO" id="GO:0070677">
    <property type="term" value="F:rRNA (cytosine-2'-O-)-methyltransferase activity"/>
    <property type="evidence" value="ECO:0007669"/>
    <property type="project" value="UniProtKB-UniRule"/>
</dbReference>
<dbReference type="KEGG" id="bsol:FSW04_07735"/>
<feature type="domain" description="Tetrapyrrole methylase" evidence="7">
    <location>
        <begin position="5"/>
        <end position="201"/>
    </location>
</feature>
<comment type="similarity">
    <text evidence="6">Belongs to the methyltransferase superfamily. RsmI family.</text>
</comment>
<keyword evidence="4 6" id="KW-0808">Transferase</keyword>
<gene>
    <name evidence="6 8" type="primary">rsmI</name>
    <name evidence="8" type="ORF">FSW04_07735</name>
</gene>
<dbReference type="PANTHER" id="PTHR46111">
    <property type="entry name" value="RIBOSOMAL RNA SMALL SUBUNIT METHYLTRANSFERASE I"/>
    <property type="match status" value="1"/>
</dbReference>
<keyword evidence="1 6" id="KW-0963">Cytoplasm</keyword>
<evidence type="ECO:0000256" key="4">
    <source>
        <dbReference type="ARBA" id="ARBA00022679"/>
    </source>
</evidence>
<proteinExistence type="inferred from homology"/>
<evidence type="ECO:0000313" key="8">
    <source>
        <dbReference type="EMBL" id="QEC47480.1"/>
    </source>
</evidence>
<dbReference type="InterPro" id="IPR018063">
    <property type="entry name" value="SAM_MeTrfase_RsmI_CS"/>
</dbReference>
<dbReference type="EC" id="2.1.1.198" evidence="6"/>
<evidence type="ECO:0000313" key="9">
    <source>
        <dbReference type="Proteomes" id="UP000321805"/>
    </source>
</evidence>